<evidence type="ECO:0000256" key="1">
    <source>
        <dbReference type="SAM" id="MobiDB-lite"/>
    </source>
</evidence>
<name>A0A6N8DRP4_RHOAC</name>
<evidence type="ECO:0000313" key="3">
    <source>
        <dbReference type="EMBL" id="MTV31853.1"/>
    </source>
</evidence>
<evidence type="ECO:0000256" key="2">
    <source>
        <dbReference type="SAM" id="SignalP"/>
    </source>
</evidence>
<dbReference type="RefSeq" id="WP_155446535.1">
    <property type="nucleotide sequence ID" value="NZ_JAOQNR010000015.1"/>
</dbReference>
<keyword evidence="2" id="KW-0732">Signal</keyword>
<sequence>MARPRTVLIHARQALRGCAVALALIGALWRTAPAQAAEGVYVPGQAAVTGFSGALRPAQIQPGQDPDAMTFIDAVGPSLRVIDLRRMEGPPEAQLVGAPKTFSINAKAVGQVFGVALDDSAPPNIYVAASSAYGLSIVAPGKDGQSERVSQGRSDARFMPGQWGEGGGPGSLWKIDGANGGVSLLANIGSNSGAALGGLAYDKTTKSLFVADRESGLIHRIGLNGADLGSYDHRLAGLPVIGLAPAPPAGPPAGIGSPQFDSAQPATWGYPPPERRVFGLAIHDGRLYYAVAEGLRIWSVGLNGDGGFGADARIEIAVPPAGGPTEISKIAFDDEGRMFLAERPAPTGAQDFAALSVPAIGRALRYAVIGITESKQPIWQPAPDEYSVGFPGNLRNDNGGLAIGYSYDMRGNLDPASCGGFLWTTGERLRETKDPKLAARIGQPDATAIDGLQGGAVWLIRRGDEPPLHSYFIDYADAPPDASARGHMGDIAILRACVQQAAVVTGRPTLAEGATPPRGGLAEGASPPPFRPPGRRACDIRVCPLGHQPCPTNQVWILSKNACGSGCAPPDVLVNGKCCAKTDLQPGGACASGGPSGEVVKAHCGTTQTPIGPNNECCENDHIYTGAGGQQACCFGALTNGKCDSTPNQPDNLCPTCCAKGYTSVNGACCLVAQVTNSGVCCPTGQKPQTDGSCRKSGKIPKITQCCAAGYVPTHGGTCCAVANLTSIGSCCASAVNPKDRSQCPKQFEKTFTPPKPCARGSLRDAKGACVSRTRSPPPPALVPLKPRAPNACALDERRNRAGVCVPRRPRQIREPDEEIVVPWTPPPAIRRPIVCPPGWVLGPYGKRCWPLSRGRAAPVYMGPGPVYIGPGPAGPAFHSGGRRFACPPGMAPGPMGRCMPMRPR</sequence>
<protein>
    <submittedName>
        <fullName evidence="3">Uncharacterized protein</fullName>
    </submittedName>
</protein>
<feature type="signal peptide" evidence="2">
    <location>
        <begin position="1"/>
        <end position="36"/>
    </location>
</feature>
<dbReference type="AlphaFoldDB" id="A0A6N8DRP4"/>
<accession>A0A6N8DRP4</accession>
<feature type="region of interest" description="Disordered" evidence="1">
    <location>
        <begin position="509"/>
        <end position="531"/>
    </location>
</feature>
<reference evidence="3 4" key="1">
    <citation type="submission" date="2019-11" db="EMBL/GenBank/DDBJ databases">
        <title>Whole-genome sequence of a Rhodoblastus acidophilus DSM 142.</title>
        <authorList>
            <person name="Kyndt J.A."/>
            <person name="Meyer T.E."/>
        </authorList>
    </citation>
    <scope>NUCLEOTIDE SEQUENCE [LARGE SCALE GENOMIC DNA]</scope>
    <source>
        <strain evidence="3 4">DSM 142</strain>
    </source>
</reference>
<organism evidence="3 4">
    <name type="scientific">Rhodoblastus acidophilus</name>
    <name type="common">Rhodopseudomonas acidophila</name>
    <dbReference type="NCBI Taxonomy" id="1074"/>
    <lineage>
        <taxon>Bacteria</taxon>
        <taxon>Pseudomonadati</taxon>
        <taxon>Pseudomonadota</taxon>
        <taxon>Alphaproteobacteria</taxon>
        <taxon>Hyphomicrobiales</taxon>
        <taxon>Rhodoblastaceae</taxon>
        <taxon>Rhodoblastus</taxon>
    </lineage>
</organism>
<dbReference type="OrthoDB" id="8433035at2"/>
<feature type="chain" id="PRO_5027031944" evidence="2">
    <location>
        <begin position="37"/>
        <end position="905"/>
    </location>
</feature>
<dbReference type="Proteomes" id="UP000439113">
    <property type="component" value="Unassembled WGS sequence"/>
</dbReference>
<dbReference type="SUPFAM" id="SSF63829">
    <property type="entry name" value="Calcium-dependent phosphotriesterase"/>
    <property type="match status" value="1"/>
</dbReference>
<gene>
    <name evidence="3" type="ORF">GJ654_12740</name>
</gene>
<comment type="caution">
    <text evidence="3">The sequence shown here is derived from an EMBL/GenBank/DDBJ whole genome shotgun (WGS) entry which is preliminary data.</text>
</comment>
<dbReference type="EMBL" id="WNKS01000011">
    <property type="protein sequence ID" value="MTV31853.1"/>
    <property type="molecule type" value="Genomic_DNA"/>
</dbReference>
<evidence type="ECO:0000313" key="4">
    <source>
        <dbReference type="Proteomes" id="UP000439113"/>
    </source>
</evidence>
<proteinExistence type="predicted"/>